<dbReference type="SMART" id="SM00388">
    <property type="entry name" value="HisKA"/>
    <property type="match status" value="1"/>
</dbReference>
<dbReference type="InterPro" id="IPR035965">
    <property type="entry name" value="PAS-like_dom_sf"/>
</dbReference>
<dbReference type="SUPFAM" id="SSF47384">
    <property type="entry name" value="Homodimeric domain of signal transducing histidine kinase"/>
    <property type="match status" value="1"/>
</dbReference>
<evidence type="ECO:0000256" key="1">
    <source>
        <dbReference type="ARBA" id="ARBA00000085"/>
    </source>
</evidence>
<dbReference type="InterPro" id="IPR050736">
    <property type="entry name" value="Sensor_HK_Regulatory"/>
</dbReference>
<reference evidence="12" key="1">
    <citation type="submission" date="2016-10" db="EMBL/GenBank/DDBJ databases">
        <authorList>
            <person name="Varghese N."/>
            <person name="Submissions S."/>
        </authorList>
    </citation>
    <scope>NUCLEOTIDE SEQUENCE [LARGE SCALE GENOMIC DNA]</scope>
    <source>
        <strain evidence="12">DSM 17933</strain>
    </source>
</reference>
<dbReference type="NCBIfam" id="TIGR00229">
    <property type="entry name" value="sensory_box"/>
    <property type="match status" value="2"/>
</dbReference>
<evidence type="ECO:0000256" key="2">
    <source>
        <dbReference type="ARBA" id="ARBA00012438"/>
    </source>
</evidence>
<dbReference type="Gene3D" id="3.30.565.10">
    <property type="entry name" value="Histidine kinase-like ATPase, C-terminal domain"/>
    <property type="match status" value="1"/>
</dbReference>
<keyword evidence="12" id="KW-1185">Reference proteome</keyword>
<dbReference type="Pfam" id="PF00512">
    <property type="entry name" value="HisKA"/>
    <property type="match status" value="1"/>
</dbReference>
<evidence type="ECO:0000256" key="3">
    <source>
        <dbReference type="ARBA" id="ARBA00022553"/>
    </source>
</evidence>
<dbReference type="SMART" id="SM00091">
    <property type="entry name" value="PAS"/>
    <property type="match status" value="2"/>
</dbReference>
<dbReference type="InterPro" id="IPR004358">
    <property type="entry name" value="Sig_transdc_His_kin-like_C"/>
</dbReference>
<dbReference type="AlphaFoldDB" id="A0A1G7Q3S8"/>
<dbReference type="Pfam" id="PF08447">
    <property type="entry name" value="PAS_3"/>
    <property type="match status" value="1"/>
</dbReference>
<dbReference type="PRINTS" id="PR00344">
    <property type="entry name" value="BCTRLSENSOR"/>
</dbReference>
<evidence type="ECO:0000313" key="11">
    <source>
        <dbReference type="EMBL" id="SDF92270.1"/>
    </source>
</evidence>
<dbReference type="Proteomes" id="UP000199643">
    <property type="component" value="Unassembled WGS sequence"/>
</dbReference>
<dbReference type="PROSITE" id="PS50109">
    <property type="entry name" value="HIS_KIN"/>
    <property type="match status" value="1"/>
</dbReference>
<dbReference type="FunFam" id="3.30.565.10:FF:000006">
    <property type="entry name" value="Sensor histidine kinase WalK"/>
    <property type="match status" value="1"/>
</dbReference>
<keyword evidence="7" id="KW-0472">Membrane</keyword>
<feature type="domain" description="PAC" evidence="10">
    <location>
        <begin position="385"/>
        <end position="438"/>
    </location>
</feature>
<dbReference type="InterPro" id="IPR013655">
    <property type="entry name" value="PAS_fold_3"/>
</dbReference>
<name>A0A1G7Q3S8_9SPHI</name>
<dbReference type="InterPro" id="IPR005467">
    <property type="entry name" value="His_kinase_dom"/>
</dbReference>
<evidence type="ECO:0000256" key="4">
    <source>
        <dbReference type="ARBA" id="ARBA00022679"/>
    </source>
</evidence>
<dbReference type="InterPro" id="IPR003594">
    <property type="entry name" value="HATPase_dom"/>
</dbReference>
<evidence type="ECO:0000259" key="10">
    <source>
        <dbReference type="PROSITE" id="PS50113"/>
    </source>
</evidence>
<dbReference type="SUPFAM" id="SSF55785">
    <property type="entry name" value="PYP-like sensor domain (PAS domain)"/>
    <property type="match status" value="2"/>
</dbReference>
<dbReference type="InterPro" id="IPR000700">
    <property type="entry name" value="PAS-assoc_C"/>
</dbReference>
<dbReference type="CDD" id="cd00082">
    <property type="entry name" value="HisKA"/>
    <property type="match status" value="1"/>
</dbReference>
<dbReference type="EC" id="2.7.13.3" evidence="2"/>
<dbReference type="GO" id="GO:0000155">
    <property type="term" value="F:phosphorelay sensor kinase activity"/>
    <property type="evidence" value="ECO:0007669"/>
    <property type="project" value="InterPro"/>
</dbReference>
<organism evidence="11 12">
    <name type="scientific">Pedobacter terrae</name>
    <dbReference type="NCBI Taxonomy" id="405671"/>
    <lineage>
        <taxon>Bacteria</taxon>
        <taxon>Pseudomonadati</taxon>
        <taxon>Bacteroidota</taxon>
        <taxon>Sphingobacteriia</taxon>
        <taxon>Sphingobacteriales</taxon>
        <taxon>Sphingobacteriaceae</taxon>
        <taxon>Pedobacter</taxon>
    </lineage>
</organism>
<keyword evidence="8" id="KW-0175">Coiled coil</keyword>
<feature type="coiled-coil region" evidence="8">
    <location>
        <begin position="127"/>
        <end position="171"/>
    </location>
</feature>
<dbReference type="PANTHER" id="PTHR43711">
    <property type="entry name" value="TWO-COMPONENT HISTIDINE KINASE"/>
    <property type="match status" value="1"/>
</dbReference>
<dbReference type="Gene3D" id="1.10.287.130">
    <property type="match status" value="1"/>
</dbReference>
<comment type="catalytic activity">
    <reaction evidence="1">
        <text>ATP + protein L-histidine = ADP + protein N-phospho-L-histidine.</text>
        <dbReference type="EC" id="2.7.13.3"/>
    </reaction>
</comment>
<protein>
    <recommendedName>
        <fullName evidence="2">histidine kinase</fullName>
        <ecNumber evidence="2">2.7.13.3</ecNumber>
    </recommendedName>
</protein>
<feature type="domain" description="Histidine kinase" evidence="9">
    <location>
        <begin position="442"/>
        <end position="659"/>
    </location>
</feature>
<sequence>MNTEEKSHDPFFGEDLILQALSCSTEPTAIYAGENMTIRFANAGMLSLWGKDASVIGKPLISALPELEDQPFLSLLQEVWRSAKSYSVTDAPARLIKNGVQVTDYFDYEYKALLDQNNKTWCILNTARNVTSRLEHQKKIREKEENEQSLLEEMAATLAELTTTNDELNHSLKLLAESREQVRTIIEQAPVGIAMLQGPDLIIEIANPVILKIWGHELSAVQGISHKTARPELEGQPVNQWLSEVFESGIRKTNNEFSVFLRHNEGLREAIVNSIYQPVFSSDYQVTGVLIILEEITADILERRRSEKDQHMLTMAIEAGALATFYYEPDTNLFSGNKLLKLWFGLADEEQLDLSIAIAAIVEEDRERVVAAISDVLEEGSDGNYFIEYRIFHPHDPNGRLVQARGKVFYDVKGKAISLNGTLRDITEQKKEEQRKNDFISVVSHELKTPLTAINGYLQLMQRQAIMTENTAQQNILEKSVKQVGNMSNMINSFLNISRLDSGRMLIERSDFDLKALFTELEEEFQSRIHTHEIFVDQLHSFQLNADRNKIAQVIQNLVENAVKYSAMGSQITLGYSEAEDNTVEIAVRDKGMGIAAEDRERIFERYYRAEKGQKGIISGFGIGLYFCREIIELHDGRISVESNMETGSIFKVRLPAGL</sequence>
<dbReference type="PANTHER" id="PTHR43711:SF1">
    <property type="entry name" value="HISTIDINE KINASE 1"/>
    <property type="match status" value="1"/>
</dbReference>
<proteinExistence type="predicted"/>
<dbReference type="SMART" id="SM00387">
    <property type="entry name" value="HATPase_c"/>
    <property type="match status" value="1"/>
</dbReference>
<accession>A0A1G7Q3S8</accession>
<dbReference type="Pfam" id="PF02518">
    <property type="entry name" value="HATPase_c"/>
    <property type="match status" value="1"/>
</dbReference>
<evidence type="ECO:0000259" key="9">
    <source>
        <dbReference type="PROSITE" id="PS50109"/>
    </source>
</evidence>
<dbReference type="Gene3D" id="3.30.450.20">
    <property type="entry name" value="PAS domain"/>
    <property type="match status" value="3"/>
</dbReference>
<keyword evidence="3" id="KW-0597">Phosphoprotein</keyword>
<keyword evidence="4" id="KW-0808">Transferase</keyword>
<dbReference type="InterPro" id="IPR036890">
    <property type="entry name" value="HATPase_C_sf"/>
</dbReference>
<keyword evidence="5" id="KW-0418">Kinase</keyword>
<dbReference type="FunFam" id="1.10.287.130:FF:000001">
    <property type="entry name" value="Two-component sensor histidine kinase"/>
    <property type="match status" value="1"/>
</dbReference>
<evidence type="ECO:0000256" key="6">
    <source>
        <dbReference type="ARBA" id="ARBA00023012"/>
    </source>
</evidence>
<dbReference type="InterPro" id="IPR003661">
    <property type="entry name" value="HisK_dim/P_dom"/>
</dbReference>
<evidence type="ECO:0000313" key="12">
    <source>
        <dbReference type="Proteomes" id="UP000199643"/>
    </source>
</evidence>
<dbReference type="PROSITE" id="PS50113">
    <property type="entry name" value="PAC"/>
    <property type="match status" value="1"/>
</dbReference>
<evidence type="ECO:0000256" key="5">
    <source>
        <dbReference type="ARBA" id="ARBA00022777"/>
    </source>
</evidence>
<dbReference type="SUPFAM" id="SSF55874">
    <property type="entry name" value="ATPase domain of HSP90 chaperone/DNA topoisomerase II/histidine kinase"/>
    <property type="match status" value="1"/>
</dbReference>
<gene>
    <name evidence="11" type="ORF">SAMN05421827_102126</name>
</gene>
<dbReference type="InterPro" id="IPR000014">
    <property type="entry name" value="PAS"/>
</dbReference>
<dbReference type="EMBL" id="FNCH01000002">
    <property type="protein sequence ID" value="SDF92270.1"/>
    <property type="molecule type" value="Genomic_DNA"/>
</dbReference>
<dbReference type="OrthoDB" id="9813151at2"/>
<evidence type="ECO:0000256" key="8">
    <source>
        <dbReference type="SAM" id="Coils"/>
    </source>
</evidence>
<dbReference type="RefSeq" id="WP_090496955.1">
    <property type="nucleotide sequence ID" value="NZ_FNCH01000002.1"/>
</dbReference>
<dbReference type="STRING" id="405671.SAMN05421827_102126"/>
<dbReference type="InterPro" id="IPR036097">
    <property type="entry name" value="HisK_dim/P_sf"/>
</dbReference>
<keyword evidence="6" id="KW-0902">Two-component regulatory system</keyword>
<evidence type="ECO:0000256" key="7">
    <source>
        <dbReference type="ARBA" id="ARBA00023136"/>
    </source>
</evidence>